<feature type="signal peptide" evidence="1">
    <location>
        <begin position="1"/>
        <end position="24"/>
    </location>
</feature>
<dbReference type="Proteomes" id="UP000271031">
    <property type="component" value="Unassembled WGS sequence"/>
</dbReference>
<feature type="chain" id="PRO_5017942699" evidence="1">
    <location>
        <begin position="25"/>
        <end position="419"/>
    </location>
</feature>
<dbReference type="SUPFAM" id="SSF55383">
    <property type="entry name" value="Copper amine oxidase, domain N"/>
    <property type="match status" value="1"/>
</dbReference>
<dbReference type="InterPro" id="IPR036582">
    <property type="entry name" value="Mao_N_sf"/>
</dbReference>
<accession>A0A3M8DB55</accession>
<organism evidence="3 4">
    <name type="scientific">Brevibacillus fluminis</name>
    <dbReference type="NCBI Taxonomy" id="511487"/>
    <lineage>
        <taxon>Bacteria</taxon>
        <taxon>Bacillati</taxon>
        <taxon>Bacillota</taxon>
        <taxon>Bacilli</taxon>
        <taxon>Bacillales</taxon>
        <taxon>Paenibacillaceae</taxon>
        <taxon>Brevibacillus</taxon>
    </lineage>
</organism>
<evidence type="ECO:0000313" key="4">
    <source>
        <dbReference type="Proteomes" id="UP000271031"/>
    </source>
</evidence>
<dbReference type="Pfam" id="PF07833">
    <property type="entry name" value="Cu_amine_oxidN1"/>
    <property type="match status" value="1"/>
</dbReference>
<name>A0A3M8DB55_9BACL</name>
<feature type="domain" description="Copper amine oxidase-like N-terminal" evidence="2">
    <location>
        <begin position="31"/>
        <end position="135"/>
    </location>
</feature>
<sequence>MKNIPRTFLLTVLLGTAYFLPALAAPQVHVTVNGQSVSFPDESPYVDVQTNRTMVPARFVAEKLGLKVQWNGQTKQVTFTKKEKTIILTIGQNRALVNGEQITFDAQAVIENKRTMVPIRFISEAFDAQIDWIADHALVVVTTPEYLKVVQKGTWIWDATIIKTDQEKIFKFARDNDLTTIYLQIDKGVPETVYQNFVRSATEKQIKVEALAGRPQWALTNNQNQIKDFLSWVKAYNAAVESEERFAGLHFDIEPYILAEWKTNQKLVIENWMENMRFIEKETKGSGLKITLDVPFWLHLVKLPNSNYSMSAWLMEKADSVVIMDYRNTALGNDGIVANAHTLLREASTLKRQAIVAVETAPSSEGAFTTFYSLNVGAMKTELQVAKEKLSHYSSYAGFAIHDYKSWTELDAKSKTKAP</sequence>
<evidence type="ECO:0000313" key="3">
    <source>
        <dbReference type="EMBL" id="RNB84851.1"/>
    </source>
</evidence>
<reference evidence="3 4" key="1">
    <citation type="submission" date="2018-10" db="EMBL/GenBank/DDBJ databases">
        <title>Phylogenomics of Brevibacillus.</title>
        <authorList>
            <person name="Dunlap C."/>
        </authorList>
    </citation>
    <scope>NUCLEOTIDE SEQUENCE [LARGE SCALE GENOMIC DNA]</scope>
    <source>
        <strain evidence="3 4">JCM 15716</strain>
    </source>
</reference>
<dbReference type="OrthoDB" id="7054537at2"/>
<proteinExistence type="predicted"/>
<dbReference type="EMBL" id="RHHQ01000016">
    <property type="protein sequence ID" value="RNB84851.1"/>
    <property type="molecule type" value="Genomic_DNA"/>
</dbReference>
<keyword evidence="4" id="KW-1185">Reference proteome</keyword>
<keyword evidence="1" id="KW-0732">Signal</keyword>
<dbReference type="InterPro" id="IPR012854">
    <property type="entry name" value="Cu_amine_oxidase-like_N"/>
</dbReference>
<evidence type="ECO:0000256" key="1">
    <source>
        <dbReference type="SAM" id="SignalP"/>
    </source>
</evidence>
<dbReference type="AlphaFoldDB" id="A0A3M8DB55"/>
<dbReference type="Gene3D" id="3.30.457.10">
    <property type="entry name" value="Copper amine oxidase-like, N-terminal domain"/>
    <property type="match status" value="1"/>
</dbReference>
<protein>
    <submittedName>
        <fullName evidence="3">Copper amine oxidase N-terminal domain-containing protein</fullName>
    </submittedName>
</protein>
<gene>
    <name evidence="3" type="ORF">EDM56_20005</name>
</gene>
<comment type="caution">
    <text evidence="3">The sequence shown here is derived from an EMBL/GenBank/DDBJ whole genome shotgun (WGS) entry which is preliminary data.</text>
</comment>
<dbReference type="RefSeq" id="WP_122919692.1">
    <property type="nucleotide sequence ID" value="NZ_RHHQ01000016.1"/>
</dbReference>
<evidence type="ECO:0000259" key="2">
    <source>
        <dbReference type="Pfam" id="PF07833"/>
    </source>
</evidence>